<dbReference type="EMBL" id="JAHYIQ010000022">
    <property type="protein sequence ID" value="KAK1122909.1"/>
    <property type="molecule type" value="Genomic_DNA"/>
</dbReference>
<feature type="domain" description="Dynein axonemal heavy chain 2/5/8 coiled-coil" evidence="1">
    <location>
        <begin position="122"/>
        <end position="211"/>
    </location>
</feature>
<dbReference type="Pfam" id="PF25007">
    <property type="entry name" value="DYH2-5-8_CC"/>
    <property type="match status" value="1"/>
</dbReference>
<dbReference type="GO" id="GO:0045505">
    <property type="term" value="F:dynein intermediate chain binding"/>
    <property type="evidence" value="ECO:0007669"/>
    <property type="project" value="InterPro"/>
</dbReference>
<dbReference type="GO" id="GO:0007018">
    <property type="term" value="P:microtubule-based movement"/>
    <property type="evidence" value="ECO:0007669"/>
    <property type="project" value="InterPro"/>
</dbReference>
<evidence type="ECO:0000313" key="3">
    <source>
        <dbReference type="Proteomes" id="UP001177670"/>
    </source>
</evidence>
<dbReference type="GO" id="GO:0051959">
    <property type="term" value="F:dynein light intermediate chain binding"/>
    <property type="evidence" value="ECO:0007669"/>
    <property type="project" value="InterPro"/>
</dbReference>
<dbReference type="PANTHER" id="PTHR45703">
    <property type="entry name" value="DYNEIN HEAVY CHAIN"/>
    <property type="match status" value="1"/>
</dbReference>
<gene>
    <name evidence="2" type="ORF">K0M31_009354</name>
</gene>
<dbReference type="InterPro" id="IPR026983">
    <property type="entry name" value="DHC"/>
</dbReference>
<reference evidence="2" key="1">
    <citation type="submission" date="2021-10" db="EMBL/GenBank/DDBJ databases">
        <title>Melipona bicolor Genome sequencing and assembly.</title>
        <authorList>
            <person name="Araujo N.S."/>
            <person name="Arias M.C."/>
        </authorList>
    </citation>
    <scope>NUCLEOTIDE SEQUENCE</scope>
    <source>
        <strain evidence="2">USP_2M_L1-L4_2017</strain>
        <tissue evidence="2">Whole body</tissue>
    </source>
</reference>
<dbReference type="Proteomes" id="UP001177670">
    <property type="component" value="Unassembled WGS sequence"/>
</dbReference>
<dbReference type="GO" id="GO:0030286">
    <property type="term" value="C:dynein complex"/>
    <property type="evidence" value="ECO:0007669"/>
    <property type="project" value="InterPro"/>
</dbReference>
<sequence>MTRKFRRDPRFILCRLTLSGYAYLWLDDRDMVMQQFLEYSRQLTMEETEMVAVQDPKGPTRSPPKMEQFREQIDLYEGLYLEIEEMEPSKVFCGWFRVDLRPFRQSVLNMVCKWSSMFKRHLVDRVTSSLSDLGSFIRRADEGLLQPIQPGDYAGLVSVMGYLLQVKERQPTTDEMFQPLEETIELLKFYDQDIPEEVNVLLQALPEQWANTKKLALMIKQQVAPLQAGRYIAIYKSVLNFYNCNII</sequence>
<keyword evidence="3" id="KW-1185">Reference proteome</keyword>
<evidence type="ECO:0000313" key="2">
    <source>
        <dbReference type="EMBL" id="KAK1122909.1"/>
    </source>
</evidence>
<protein>
    <recommendedName>
        <fullName evidence="1">Dynein axonemal heavy chain 2/5/8 coiled-coil domain-containing protein</fullName>
    </recommendedName>
</protein>
<evidence type="ECO:0000259" key="1">
    <source>
        <dbReference type="Pfam" id="PF25007"/>
    </source>
</evidence>
<comment type="caution">
    <text evidence="2">The sequence shown here is derived from an EMBL/GenBank/DDBJ whole genome shotgun (WGS) entry which is preliminary data.</text>
</comment>
<name>A0AA40FQ76_9HYME</name>
<accession>A0AA40FQ76</accession>
<organism evidence="2 3">
    <name type="scientific">Melipona bicolor</name>
    <dbReference type="NCBI Taxonomy" id="60889"/>
    <lineage>
        <taxon>Eukaryota</taxon>
        <taxon>Metazoa</taxon>
        <taxon>Ecdysozoa</taxon>
        <taxon>Arthropoda</taxon>
        <taxon>Hexapoda</taxon>
        <taxon>Insecta</taxon>
        <taxon>Pterygota</taxon>
        <taxon>Neoptera</taxon>
        <taxon>Endopterygota</taxon>
        <taxon>Hymenoptera</taxon>
        <taxon>Apocrita</taxon>
        <taxon>Aculeata</taxon>
        <taxon>Apoidea</taxon>
        <taxon>Anthophila</taxon>
        <taxon>Apidae</taxon>
        <taxon>Melipona</taxon>
    </lineage>
</organism>
<dbReference type="AlphaFoldDB" id="A0AA40FQ76"/>
<dbReference type="InterPro" id="IPR056759">
    <property type="entry name" value="DYH2-5-8_CC"/>
</dbReference>
<proteinExistence type="predicted"/>
<dbReference type="PANTHER" id="PTHR45703:SF8">
    <property type="entry name" value="DYNEINS HEAVY CHAIN"/>
    <property type="match status" value="1"/>
</dbReference>